<keyword evidence="3 6" id="KW-0812">Transmembrane</keyword>
<sequence>MAKNNIVLRIVTFFRTASKFIFEDMWRITGNDVSGLRRRLINLAKTIFISVRRFREDDLQSKASALTYSTLLAVVPALALMFAIAKGFGFQNIVQSQLFDYFPAQKEALAHALSFVDAYLTQAKSGVFVGIGIIFLLWTVISLMGTVESTLNDIWQVKKNRSFYRKITDYTSMFVLLPVLMIASSGISLFISTGIDSNAYLYFISPLVRNLISFSPYFLTCLLFTGIYVLVPNTKVKFWNAFIAGIICGTAFQIFQFLYISGQIWVSKYNAIYGSFAFLPLFLLWMQLSWLICLFGAVLSFSAQNIESYDFEQDTKNISRRYKDFVVLLIASVIVKRFENGETPLTMQQISKAYQIPIKLTSQVLYLLIEIGIVRETTTDDERLLAYQPASDISGMTVGTLLMRIDELGSEQFKINRDTLYNKHWVALLKAREQMYDTAGKVLLKDLTFNDLPVKIQEK</sequence>
<comment type="subcellular location">
    <subcellularLocation>
        <location evidence="1">Cell membrane</location>
        <topology evidence="1">Multi-pass membrane protein</topology>
    </subcellularLocation>
</comment>
<feature type="transmembrane region" description="Helical" evidence="6">
    <location>
        <begin position="238"/>
        <end position="260"/>
    </location>
</feature>
<dbReference type="PANTHER" id="PTHR30213:SF0">
    <property type="entry name" value="UPF0761 MEMBRANE PROTEIN YIHY"/>
    <property type="match status" value="1"/>
</dbReference>
<dbReference type="GO" id="GO:0005886">
    <property type="term" value="C:plasma membrane"/>
    <property type="evidence" value="ECO:0007669"/>
    <property type="project" value="UniProtKB-SubCell"/>
</dbReference>
<feature type="transmembrane region" description="Helical" evidence="6">
    <location>
        <begin position="127"/>
        <end position="147"/>
    </location>
</feature>
<evidence type="ECO:0000256" key="4">
    <source>
        <dbReference type="ARBA" id="ARBA00022989"/>
    </source>
</evidence>
<evidence type="ECO:0000256" key="3">
    <source>
        <dbReference type="ARBA" id="ARBA00022692"/>
    </source>
</evidence>
<comment type="caution">
    <text evidence="7">The sequence shown here is derived from an EMBL/GenBank/DDBJ whole genome shotgun (WGS) entry which is preliminary data.</text>
</comment>
<feature type="transmembrane region" description="Helical" evidence="6">
    <location>
        <begin position="211"/>
        <end position="231"/>
    </location>
</feature>
<feature type="transmembrane region" description="Helical" evidence="6">
    <location>
        <begin position="272"/>
        <end position="299"/>
    </location>
</feature>
<keyword evidence="5 6" id="KW-0472">Membrane</keyword>
<gene>
    <name evidence="7" type="ORF">DDY73_05795</name>
</gene>
<organism evidence="7 8">
    <name type="scientific">Coprobacter fastidiosus</name>
    <dbReference type="NCBI Taxonomy" id="1099853"/>
    <lineage>
        <taxon>Bacteria</taxon>
        <taxon>Pseudomonadati</taxon>
        <taxon>Bacteroidota</taxon>
        <taxon>Bacteroidia</taxon>
        <taxon>Bacteroidales</taxon>
        <taxon>Barnesiellaceae</taxon>
        <taxon>Coprobacter</taxon>
    </lineage>
</organism>
<evidence type="ECO:0000313" key="8">
    <source>
        <dbReference type="Proteomes" id="UP000262954"/>
    </source>
</evidence>
<name>A0A316R068_9BACT</name>
<dbReference type="RefSeq" id="WP_022389704.1">
    <property type="nucleotide sequence ID" value="NZ_CAJKYL010000048.1"/>
</dbReference>
<feature type="transmembrane region" description="Helical" evidence="6">
    <location>
        <begin position="65"/>
        <end position="85"/>
    </location>
</feature>
<accession>A0A316R068</accession>
<dbReference type="Proteomes" id="UP000262954">
    <property type="component" value="Unassembled WGS sequence"/>
</dbReference>
<dbReference type="EMBL" id="DNWC01000078">
    <property type="protein sequence ID" value="HBJ08500.1"/>
    <property type="molecule type" value="Genomic_DNA"/>
</dbReference>
<keyword evidence="4 6" id="KW-1133">Transmembrane helix</keyword>
<evidence type="ECO:0000313" key="7">
    <source>
        <dbReference type="EMBL" id="HBJ08500.1"/>
    </source>
</evidence>
<dbReference type="PANTHER" id="PTHR30213">
    <property type="entry name" value="INNER MEMBRANE PROTEIN YHJD"/>
    <property type="match status" value="1"/>
</dbReference>
<dbReference type="InterPro" id="IPR017039">
    <property type="entry name" value="Virul_fac_BrkB"/>
</dbReference>
<protein>
    <submittedName>
        <fullName evidence="7">YihY/virulence factor BrkB family protein</fullName>
    </submittedName>
</protein>
<reference evidence="7 8" key="1">
    <citation type="journal article" date="2018" name="Nat. Biotechnol.">
        <title>A standardized bacterial taxonomy based on genome phylogeny substantially revises the tree of life.</title>
        <authorList>
            <person name="Parks D.H."/>
            <person name="Chuvochina M."/>
            <person name="Waite D.W."/>
            <person name="Rinke C."/>
            <person name="Skarshewski A."/>
            <person name="Chaumeil P.A."/>
            <person name="Hugenholtz P."/>
        </authorList>
    </citation>
    <scope>NUCLEOTIDE SEQUENCE [LARGE SCALE GENOMIC DNA]</scope>
    <source>
        <strain evidence="7">UBA11482</strain>
    </source>
</reference>
<dbReference type="AlphaFoldDB" id="A0A316R068"/>
<feature type="transmembrane region" description="Helical" evidence="6">
    <location>
        <begin position="167"/>
        <end position="191"/>
    </location>
</feature>
<evidence type="ECO:0000256" key="5">
    <source>
        <dbReference type="ARBA" id="ARBA00023136"/>
    </source>
</evidence>
<evidence type="ECO:0000256" key="1">
    <source>
        <dbReference type="ARBA" id="ARBA00004651"/>
    </source>
</evidence>
<evidence type="ECO:0000256" key="6">
    <source>
        <dbReference type="SAM" id="Phobius"/>
    </source>
</evidence>
<keyword evidence="2" id="KW-1003">Cell membrane</keyword>
<dbReference type="NCBIfam" id="TIGR00765">
    <property type="entry name" value="yihY_not_rbn"/>
    <property type="match status" value="1"/>
</dbReference>
<proteinExistence type="predicted"/>
<dbReference type="Pfam" id="PF03631">
    <property type="entry name" value="Virul_fac_BrkB"/>
    <property type="match status" value="1"/>
</dbReference>
<evidence type="ECO:0000256" key="2">
    <source>
        <dbReference type="ARBA" id="ARBA00022475"/>
    </source>
</evidence>